<dbReference type="EMBL" id="QNRF01000001">
    <property type="protein sequence ID" value="RBO86013.1"/>
    <property type="molecule type" value="Genomic_DNA"/>
</dbReference>
<accession>A0A366D7K4</accession>
<dbReference type="AlphaFoldDB" id="A0A366D7K4"/>
<proteinExistence type="predicted"/>
<dbReference type="Proteomes" id="UP000252086">
    <property type="component" value="Unassembled WGS sequence"/>
</dbReference>
<organism evidence="1 2">
    <name type="scientific">Marinomonas aquiplantarum</name>
    <dbReference type="NCBI Taxonomy" id="491951"/>
    <lineage>
        <taxon>Bacteria</taxon>
        <taxon>Pseudomonadati</taxon>
        <taxon>Pseudomonadota</taxon>
        <taxon>Gammaproteobacteria</taxon>
        <taxon>Oceanospirillales</taxon>
        <taxon>Oceanospirillaceae</taxon>
        <taxon>Marinomonas</taxon>
    </lineage>
</organism>
<keyword evidence="2" id="KW-1185">Reference proteome</keyword>
<gene>
    <name evidence="1" type="ORF">DFP76_101289</name>
</gene>
<evidence type="ECO:0000313" key="2">
    <source>
        <dbReference type="Proteomes" id="UP000252086"/>
    </source>
</evidence>
<evidence type="ECO:0000313" key="1">
    <source>
        <dbReference type="EMBL" id="RBO86013.1"/>
    </source>
</evidence>
<reference evidence="1 2" key="1">
    <citation type="submission" date="2018-06" db="EMBL/GenBank/DDBJ databases">
        <title>Genomic Encyclopedia of Type Strains, Phase III (KMG-III): the genomes of soil and plant-associated and newly described type strains.</title>
        <authorList>
            <person name="Whitman W."/>
        </authorList>
    </citation>
    <scope>NUCLEOTIDE SEQUENCE [LARGE SCALE GENOMIC DNA]</scope>
    <source>
        <strain evidence="1 2">CECT 7732</strain>
    </source>
</reference>
<comment type="caution">
    <text evidence="1">The sequence shown here is derived from an EMBL/GenBank/DDBJ whole genome shotgun (WGS) entry which is preliminary data.</text>
</comment>
<sequence length="38" mass="4595">MYKCAKNSTWEQGAKYNHRQETQIPYYFLAFILSEGYD</sequence>
<protein>
    <submittedName>
        <fullName evidence="1">Uncharacterized protein</fullName>
    </submittedName>
</protein>
<name>A0A366D7K4_9GAMM</name>